<keyword evidence="3" id="KW-1185">Reference proteome</keyword>
<dbReference type="Pfam" id="PF06097">
    <property type="entry name" value="DUF945"/>
    <property type="match status" value="1"/>
</dbReference>
<dbReference type="InterPro" id="IPR010352">
    <property type="entry name" value="DUF945"/>
</dbReference>
<organism evidence="2 3">
    <name type="scientific">Escherichia fergusonii (strain ATCC 35469 / DSM 13698 / CCUG 18766 / IAM 14443 / JCM 21226 / LMG 7866 / NBRC 102419 / NCTC 12128 / CDC 0568-73)</name>
    <dbReference type="NCBI Taxonomy" id="585054"/>
    <lineage>
        <taxon>Bacteria</taxon>
        <taxon>Pseudomonadati</taxon>
        <taxon>Pseudomonadota</taxon>
        <taxon>Gammaproteobacteria</taxon>
        <taxon>Enterobacterales</taxon>
        <taxon>Enterobacteriaceae</taxon>
        <taxon>Escherichia</taxon>
    </lineage>
</organism>
<dbReference type="HOGENOM" id="CLU_029683_2_0_6"/>
<evidence type="ECO:0000313" key="3">
    <source>
        <dbReference type="Proteomes" id="UP000000745"/>
    </source>
</evidence>
<dbReference type="EMBL" id="CU928158">
    <property type="protein sequence ID" value="CAQ88943.1"/>
    <property type="molecule type" value="Genomic_DNA"/>
</dbReference>
<keyword evidence="1" id="KW-0472">Membrane</keyword>
<keyword evidence="1" id="KW-1133">Transmembrane helix</keyword>
<dbReference type="AlphaFoldDB" id="B7LQQ0"/>
<dbReference type="KEGG" id="efe:EFER_1423"/>
<proteinExistence type="predicted"/>
<dbReference type="Proteomes" id="UP000000745">
    <property type="component" value="Chromosome"/>
</dbReference>
<evidence type="ECO:0008006" key="4">
    <source>
        <dbReference type="Google" id="ProtNLM"/>
    </source>
</evidence>
<evidence type="ECO:0000256" key="1">
    <source>
        <dbReference type="SAM" id="Phobius"/>
    </source>
</evidence>
<feature type="transmembrane region" description="Helical" evidence="1">
    <location>
        <begin position="30"/>
        <end position="49"/>
    </location>
</feature>
<keyword evidence="1" id="KW-0812">Transmembrane</keyword>
<protein>
    <recommendedName>
        <fullName evidence="4">YdgA family protein</fullName>
    </recommendedName>
</protein>
<sequence length="525" mass="57139">MLSLLKAYNTTRRYVPPGFILRIKNMKKSLVAAGVVVALGLIWTGGAWYTGKKLETHLAEMVSQANAQLKLTAPEANVEVSYQNYQRGIFSSQLQLVVKPEAGKVSPWIKTGHSIILDESVDHGPFPLSQLKSLNLIPAMASVRTTLVNNEVTQPLFELSKGEMPFVVNSRISYSGDSRSDIHLNSLNYEKEGEKVAFSGGEFQVNADRDGKVISLSGEAQSGLIDAVNEYDQKVQITFNNLKTEGSSTLADFGERVGNQQLSVDKVAISVAGKELALLEGMEIAGKSDLVNDGKTINSQLDYSLKSLKMQNQDLGSGKLTLKVGQIDGAALHQFTRQYNAQTQALMAQPEISNNPELYQQKVTEAFFAALPLLMKGDPVITIAPLSWKNSKGESAFNLSLFLKDPTTTTEQPQTLAQEVDRSVKSLDAKLTIPVDMATELMTQVAKLEGYQQDKAEKLAQQQVNGFSAAGQMFRLTTLNDNTITTSLQYANGQITLNGQKMPLEAFVGMFAMPALSVPAVPALP</sequence>
<accession>B7LQQ0</accession>
<gene>
    <name evidence="2" type="primary">ydgA</name>
    <name evidence="2" type="ordered locus">EFER_1423</name>
</gene>
<evidence type="ECO:0000313" key="2">
    <source>
        <dbReference type="EMBL" id="CAQ88943.1"/>
    </source>
</evidence>
<name>B7LQQ0_ESCF3</name>
<reference evidence="3" key="1">
    <citation type="journal article" date="2009" name="PLoS Genet.">
        <title>Organised genome dynamics in the Escherichia coli species results in highly diverse adaptive paths.</title>
        <authorList>
            <person name="Touchon M."/>
            <person name="Hoede C."/>
            <person name="Tenaillon O."/>
            <person name="Barbe V."/>
            <person name="Baeriswyl S."/>
            <person name="Bidet P."/>
            <person name="Bingen E."/>
            <person name="Bonacorsi S."/>
            <person name="Bouchier C."/>
            <person name="Bouvet O."/>
            <person name="Calteau A."/>
            <person name="Chiapello H."/>
            <person name="Clermont O."/>
            <person name="Cruveiller S."/>
            <person name="Danchin A."/>
            <person name="Diard M."/>
            <person name="Dossat C."/>
            <person name="Karoui M.E."/>
            <person name="Frapy E."/>
            <person name="Garry L."/>
            <person name="Ghigo J.M."/>
            <person name="Gilles A.M."/>
            <person name="Johnson J."/>
            <person name="Le Bouguenec C."/>
            <person name="Lescat M."/>
            <person name="Mangenot S."/>
            <person name="Martinez-Jehanne V."/>
            <person name="Matic I."/>
            <person name="Nassif X."/>
            <person name="Oztas S."/>
            <person name="Petit M.A."/>
            <person name="Pichon C."/>
            <person name="Rouy Z."/>
            <person name="Ruf C.S."/>
            <person name="Schneider D."/>
            <person name="Tourret J."/>
            <person name="Vacherie B."/>
            <person name="Vallenet D."/>
            <person name="Medigue C."/>
            <person name="Rocha E.P.C."/>
            <person name="Denamur E."/>
        </authorList>
    </citation>
    <scope>NUCLEOTIDE SEQUENCE [LARGE SCALE GENOMIC DNA]</scope>
    <source>
        <strain evidence="3">ATCC 35469 / DSM 13698 / BCRC 15582 / CCUG 18766 / IAM 14443 / JCM 21226 / LMG 7866 / NBRC 102419 / NCTC 12128 / CDC 0568-73</strain>
    </source>
</reference>